<evidence type="ECO:0000256" key="1">
    <source>
        <dbReference type="ARBA" id="ARBA00009296"/>
    </source>
</evidence>
<keyword evidence="2 7" id="KW-0699">rRNA-binding</keyword>
<dbReference type="PROSITE" id="PS01143">
    <property type="entry name" value="RIBOSOMAL_L31"/>
    <property type="match status" value="1"/>
</dbReference>
<keyword evidence="3 7" id="KW-0694">RNA-binding</keyword>
<keyword evidence="7" id="KW-0479">Metal-binding</keyword>
<dbReference type="GO" id="GO:0003735">
    <property type="term" value="F:structural constituent of ribosome"/>
    <property type="evidence" value="ECO:0007669"/>
    <property type="project" value="InterPro"/>
</dbReference>
<dbReference type="GO" id="GO:0019843">
    <property type="term" value="F:rRNA binding"/>
    <property type="evidence" value="ECO:0007669"/>
    <property type="project" value="UniProtKB-KW"/>
</dbReference>
<name>A0A0G1RH53_9BACT</name>
<dbReference type="InterPro" id="IPR034704">
    <property type="entry name" value="Ribosomal_bL28/bL31-like_sf"/>
</dbReference>
<keyword evidence="7" id="KW-0862">Zinc</keyword>
<evidence type="ECO:0000256" key="2">
    <source>
        <dbReference type="ARBA" id="ARBA00022730"/>
    </source>
</evidence>
<comment type="caution">
    <text evidence="9">The sequence shown here is derived from an EMBL/GenBank/DDBJ whole genome shotgun (WGS) entry which is preliminary data.</text>
</comment>
<dbReference type="InterPro" id="IPR002150">
    <property type="entry name" value="Ribosomal_bL31"/>
</dbReference>
<comment type="function">
    <text evidence="7">Binds the 23S rRNA.</text>
</comment>
<reference evidence="9 10" key="1">
    <citation type="journal article" date="2015" name="Nature">
        <title>rRNA introns, odd ribosomes, and small enigmatic genomes across a large radiation of phyla.</title>
        <authorList>
            <person name="Brown C.T."/>
            <person name="Hug L.A."/>
            <person name="Thomas B.C."/>
            <person name="Sharon I."/>
            <person name="Castelle C.J."/>
            <person name="Singh A."/>
            <person name="Wilkins M.J."/>
            <person name="Williams K.H."/>
            <person name="Banfield J.F."/>
        </authorList>
    </citation>
    <scope>NUCLEOTIDE SEQUENCE [LARGE SCALE GENOMIC DNA]</scope>
</reference>
<keyword evidence="5 7" id="KW-0687">Ribonucleoprotein</keyword>
<dbReference type="SUPFAM" id="SSF143800">
    <property type="entry name" value="L28p-like"/>
    <property type="match status" value="1"/>
</dbReference>
<dbReference type="GO" id="GO:0006412">
    <property type="term" value="P:translation"/>
    <property type="evidence" value="ECO:0007669"/>
    <property type="project" value="UniProtKB-UniRule"/>
</dbReference>
<feature type="compositionally biased region" description="Basic and acidic residues" evidence="8">
    <location>
        <begin position="82"/>
        <end position="107"/>
    </location>
</feature>
<accession>A0A0G1RH53</accession>
<sequence>MKADIHPQYYQAKVTCVCGNTFTIGSTKPEIKVEICSACHPFFTGEMKFVDALGRVERFTQKMGATAGKAVISKKARKQLKKKQEEEEEAARPKSLKEMFDRVRAKD</sequence>
<dbReference type="HAMAP" id="MF_00501">
    <property type="entry name" value="Ribosomal_bL31_1"/>
    <property type="match status" value="1"/>
</dbReference>
<comment type="cofactor">
    <cofactor evidence="7">
        <name>Zn(2+)</name>
        <dbReference type="ChEBI" id="CHEBI:29105"/>
    </cofactor>
    <text evidence="7">Binds 1 zinc ion per subunit.</text>
</comment>
<evidence type="ECO:0000313" key="9">
    <source>
        <dbReference type="EMBL" id="KKU56402.1"/>
    </source>
</evidence>
<dbReference type="EMBL" id="LCNM01000009">
    <property type="protein sequence ID" value="KKU56402.1"/>
    <property type="molecule type" value="Genomic_DNA"/>
</dbReference>
<evidence type="ECO:0000256" key="7">
    <source>
        <dbReference type="HAMAP-Rule" id="MF_00501"/>
    </source>
</evidence>
<feature type="binding site" evidence="7">
    <location>
        <position position="16"/>
    </location>
    <ligand>
        <name>Zn(2+)</name>
        <dbReference type="ChEBI" id="CHEBI:29105"/>
    </ligand>
</feature>
<feature type="binding site" evidence="7">
    <location>
        <position position="39"/>
    </location>
    <ligand>
        <name>Zn(2+)</name>
        <dbReference type="ChEBI" id="CHEBI:29105"/>
    </ligand>
</feature>
<keyword evidence="4 7" id="KW-0689">Ribosomal protein</keyword>
<dbReference type="GO" id="GO:0046872">
    <property type="term" value="F:metal ion binding"/>
    <property type="evidence" value="ECO:0007669"/>
    <property type="project" value="UniProtKB-KW"/>
</dbReference>
<dbReference type="InterPro" id="IPR042105">
    <property type="entry name" value="Ribosomal_bL31_sf"/>
</dbReference>
<dbReference type="AlphaFoldDB" id="A0A0G1RH53"/>
<dbReference type="NCBIfam" id="TIGR00105">
    <property type="entry name" value="L31"/>
    <property type="match status" value="1"/>
</dbReference>
<dbReference type="PATRIC" id="fig|1618357.3.peg.501"/>
<dbReference type="InterPro" id="IPR027491">
    <property type="entry name" value="Ribosomal_bL31_A"/>
</dbReference>
<evidence type="ECO:0000256" key="5">
    <source>
        <dbReference type="ARBA" id="ARBA00023274"/>
    </source>
</evidence>
<evidence type="ECO:0000256" key="8">
    <source>
        <dbReference type="SAM" id="MobiDB-lite"/>
    </source>
</evidence>
<dbReference type="GO" id="GO:0005840">
    <property type="term" value="C:ribosome"/>
    <property type="evidence" value="ECO:0007669"/>
    <property type="project" value="UniProtKB-KW"/>
</dbReference>
<organism evidence="9 10">
    <name type="scientific">Candidatus Amesbacteria bacterium GW2011_GWA2_47_11</name>
    <dbReference type="NCBI Taxonomy" id="1618357"/>
    <lineage>
        <taxon>Bacteria</taxon>
        <taxon>Candidatus Amesiibacteriota</taxon>
    </lineage>
</organism>
<feature type="binding site" evidence="7">
    <location>
        <position position="36"/>
    </location>
    <ligand>
        <name>Zn(2+)</name>
        <dbReference type="ChEBI" id="CHEBI:29105"/>
    </ligand>
</feature>
<comment type="subunit">
    <text evidence="7">Part of the 50S ribosomal subunit.</text>
</comment>
<dbReference type="PANTHER" id="PTHR33280:SF1">
    <property type="entry name" value="LARGE RIBOSOMAL SUBUNIT PROTEIN BL31C"/>
    <property type="match status" value="1"/>
</dbReference>
<dbReference type="GO" id="GO:1990904">
    <property type="term" value="C:ribonucleoprotein complex"/>
    <property type="evidence" value="ECO:0007669"/>
    <property type="project" value="UniProtKB-KW"/>
</dbReference>
<feature type="region of interest" description="Disordered" evidence="8">
    <location>
        <begin position="80"/>
        <end position="107"/>
    </location>
</feature>
<evidence type="ECO:0000256" key="4">
    <source>
        <dbReference type="ARBA" id="ARBA00022980"/>
    </source>
</evidence>
<evidence type="ECO:0000256" key="3">
    <source>
        <dbReference type="ARBA" id="ARBA00022884"/>
    </source>
</evidence>
<protein>
    <recommendedName>
        <fullName evidence="6 7">Large ribosomal subunit protein bL31</fullName>
    </recommendedName>
</protein>
<dbReference type="Pfam" id="PF01197">
    <property type="entry name" value="Ribosomal_L31"/>
    <property type="match status" value="1"/>
</dbReference>
<dbReference type="Gene3D" id="4.10.830.30">
    <property type="entry name" value="Ribosomal protein L31"/>
    <property type="match status" value="1"/>
</dbReference>
<proteinExistence type="inferred from homology"/>
<evidence type="ECO:0000313" key="10">
    <source>
        <dbReference type="Proteomes" id="UP000034607"/>
    </source>
</evidence>
<dbReference type="NCBIfam" id="NF000612">
    <property type="entry name" value="PRK00019.1"/>
    <property type="match status" value="1"/>
</dbReference>
<dbReference type="Proteomes" id="UP000034607">
    <property type="component" value="Unassembled WGS sequence"/>
</dbReference>
<comment type="similarity">
    <text evidence="1 7">Belongs to the bacterial ribosomal protein bL31 family. Type A subfamily.</text>
</comment>
<feature type="binding site" evidence="7">
    <location>
        <position position="18"/>
    </location>
    <ligand>
        <name>Zn(2+)</name>
        <dbReference type="ChEBI" id="CHEBI:29105"/>
    </ligand>
</feature>
<dbReference type="PRINTS" id="PR01249">
    <property type="entry name" value="RIBOSOMALL31"/>
</dbReference>
<gene>
    <name evidence="7" type="primary">rpmE</name>
    <name evidence="9" type="ORF">UX78_C0009G0014</name>
</gene>
<dbReference type="PANTHER" id="PTHR33280">
    <property type="entry name" value="50S RIBOSOMAL PROTEIN L31, CHLOROPLASTIC"/>
    <property type="match status" value="1"/>
</dbReference>
<evidence type="ECO:0000256" key="6">
    <source>
        <dbReference type="ARBA" id="ARBA00035687"/>
    </source>
</evidence>